<gene>
    <name evidence="10 11" type="primary">plsX</name>
    <name evidence="11" type="ORF">FY536_00590</name>
</gene>
<dbReference type="AlphaFoldDB" id="A0A7H1MK72"/>
<dbReference type="GO" id="GO:0005737">
    <property type="term" value="C:cytoplasm"/>
    <property type="evidence" value="ECO:0007669"/>
    <property type="project" value="UniProtKB-SubCell"/>
</dbReference>
<dbReference type="EMBL" id="CP043431">
    <property type="protein sequence ID" value="QNT63858.1"/>
    <property type="molecule type" value="Genomic_DNA"/>
</dbReference>
<keyword evidence="6 10" id="KW-0594">Phospholipid biosynthesis</keyword>
<dbReference type="GO" id="GO:0008654">
    <property type="term" value="P:phospholipid biosynthetic process"/>
    <property type="evidence" value="ECO:0007669"/>
    <property type="project" value="UniProtKB-KW"/>
</dbReference>
<evidence type="ECO:0000256" key="7">
    <source>
        <dbReference type="ARBA" id="ARBA00023264"/>
    </source>
</evidence>
<dbReference type="InterPro" id="IPR012281">
    <property type="entry name" value="Phospholipid_synth_PlsX-like"/>
</dbReference>
<dbReference type="RefSeq" id="WP_013989119.1">
    <property type="nucleotide sequence ID" value="NZ_CP026847.1"/>
</dbReference>
<dbReference type="Gene3D" id="3.40.718.10">
    <property type="entry name" value="Isopropylmalate Dehydrogenase"/>
    <property type="match status" value="1"/>
</dbReference>
<evidence type="ECO:0000256" key="4">
    <source>
        <dbReference type="ARBA" id="ARBA00022679"/>
    </source>
</evidence>
<dbReference type="SUPFAM" id="SSF53659">
    <property type="entry name" value="Isocitrate/Isopropylmalate dehydrogenase-like"/>
    <property type="match status" value="1"/>
</dbReference>
<accession>A0A7H1MK72</accession>
<keyword evidence="2 10" id="KW-0963">Cytoplasm</keyword>
<comment type="subunit">
    <text evidence="9 10">Homodimer. Probably interacts with PlsY.</text>
</comment>
<keyword evidence="12" id="KW-1185">Reference proteome</keyword>
<comment type="pathway">
    <text evidence="10">Lipid metabolism; phospholipid metabolism.</text>
</comment>
<comment type="similarity">
    <text evidence="10">Belongs to the PlsX family.</text>
</comment>
<dbReference type="HAMAP" id="MF_00019">
    <property type="entry name" value="PlsX"/>
    <property type="match status" value="1"/>
</dbReference>
<proteinExistence type="inferred from homology"/>
<protein>
    <recommendedName>
        <fullName evidence="8 10">Phosphate acyltransferase</fullName>
        <ecNumber evidence="8 10">2.3.1.274</ecNumber>
    </recommendedName>
    <alternativeName>
        <fullName evidence="10">Acyl-ACP phosphotransacylase</fullName>
    </alternativeName>
    <alternativeName>
        <fullName evidence="10">Acyl-[acyl-carrier-protein]--phosphate acyltransferase</fullName>
    </alternativeName>
    <alternativeName>
        <fullName evidence="10">Phosphate-acyl-ACP acyltransferase</fullName>
    </alternativeName>
</protein>
<dbReference type="EC" id="2.3.1.274" evidence="8 10"/>
<evidence type="ECO:0000313" key="12">
    <source>
        <dbReference type="Proteomes" id="UP000516446"/>
    </source>
</evidence>
<evidence type="ECO:0000256" key="6">
    <source>
        <dbReference type="ARBA" id="ARBA00023209"/>
    </source>
</evidence>
<evidence type="ECO:0000256" key="10">
    <source>
        <dbReference type="HAMAP-Rule" id="MF_00019"/>
    </source>
</evidence>
<comment type="subcellular location">
    <subcellularLocation>
        <location evidence="10">Cytoplasm</location>
    </subcellularLocation>
    <text evidence="10">Associated with the membrane possibly through PlsY.</text>
</comment>
<dbReference type="PANTHER" id="PTHR30100">
    <property type="entry name" value="FATTY ACID/PHOSPHOLIPID SYNTHESIS PROTEIN PLSX"/>
    <property type="match status" value="1"/>
</dbReference>
<keyword evidence="4 10" id="KW-0808">Transferase</keyword>
<keyword evidence="3 10" id="KW-0444">Lipid biosynthesis</keyword>
<keyword evidence="7 10" id="KW-1208">Phospholipid metabolism</keyword>
<dbReference type="NCBIfam" id="TIGR00182">
    <property type="entry name" value="plsX"/>
    <property type="match status" value="1"/>
</dbReference>
<dbReference type="PANTHER" id="PTHR30100:SF1">
    <property type="entry name" value="PHOSPHATE ACYLTRANSFERASE"/>
    <property type="match status" value="1"/>
</dbReference>
<dbReference type="Pfam" id="PF02504">
    <property type="entry name" value="FA_synthesis"/>
    <property type="match status" value="1"/>
</dbReference>
<evidence type="ECO:0000256" key="2">
    <source>
        <dbReference type="ARBA" id="ARBA00022490"/>
    </source>
</evidence>
<dbReference type="InterPro" id="IPR003664">
    <property type="entry name" value="FA_synthesis"/>
</dbReference>
<reference evidence="11 12" key="1">
    <citation type="submission" date="2019-08" db="EMBL/GenBank/DDBJ databases">
        <authorList>
            <person name="Chang H.C."/>
            <person name="Mun S.Y."/>
        </authorList>
    </citation>
    <scope>NUCLEOTIDE SEQUENCE [LARGE SCALE GENOMIC DNA]</scope>
    <source>
        <strain evidence="11 12">SK</strain>
    </source>
</reference>
<dbReference type="UniPathway" id="UPA00085"/>
<evidence type="ECO:0000256" key="5">
    <source>
        <dbReference type="ARBA" id="ARBA00023098"/>
    </source>
</evidence>
<sequence length="347" mass="36708">MYKIAVDAMGGDDAPTTVVSGVESARDKLPNVEFVLFGKLDQVKPLIKDMTRISLVQADDAIAMADEPVKSVRTRKNSSLVMAANAVKHGEADALFSAGNTGALLAAGIFLVGRIKGISRPALMTLLPAMGGEHDAFVMMDVGANADNRANHLYEYGVLGSFYAHEILHYDQPRVGLLNNGGEEDKGDQMHKDAHQLLKAGHAKHLVNFVGNVEAANILQGPADVVVSDGFTGNATLKAIEGTAKTVMKTLKHSLSNGGIRAKMGAGLLLPTLKDIAHQWNPEQYGGAVVLGVKAPVVKAHGSASAEAISATMVQIESMLSSDLINKVETFVAEHKNDLAARIDSQE</sequence>
<dbReference type="GO" id="GO:0006633">
    <property type="term" value="P:fatty acid biosynthetic process"/>
    <property type="evidence" value="ECO:0007669"/>
    <property type="project" value="UniProtKB-UniRule"/>
</dbReference>
<dbReference type="PIRSF" id="PIRSF002465">
    <property type="entry name" value="Phsphlp_syn_PlsX"/>
    <property type="match status" value="1"/>
</dbReference>
<organism evidence="11 12">
    <name type="scientific">Weissella koreensis</name>
    <dbReference type="NCBI Taxonomy" id="165096"/>
    <lineage>
        <taxon>Bacteria</taxon>
        <taxon>Bacillati</taxon>
        <taxon>Bacillota</taxon>
        <taxon>Bacilli</taxon>
        <taxon>Lactobacillales</taxon>
        <taxon>Lactobacillaceae</taxon>
        <taxon>Weissella</taxon>
    </lineage>
</organism>
<evidence type="ECO:0000256" key="8">
    <source>
        <dbReference type="ARBA" id="ARBA00024069"/>
    </source>
</evidence>
<keyword evidence="11" id="KW-0012">Acyltransferase</keyword>
<comment type="function">
    <text evidence="10">Catalyzes the reversible formation of acyl-phosphate (acyl-PO(4)) from acyl-[acyl-carrier-protein] (acyl-ACP). This enzyme utilizes acyl-ACP as fatty acyl donor, but not acyl-CoA.</text>
</comment>
<evidence type="ECO:0000256" key="9">
    <source>
        <dbReference type="ARBA" id="ARBA00046608"/>
    </source>
</evidence>
<keyword evidence="5 10" id="KW-0443">Lipid metabolism</keyword>
<evidence type="ECO:0000256" key="1">
    <source>
        <dbReference type="ARBA" id="ARBA00001232"/>
    </source>
</evidence>
<evidence type="ECO:0000256" key="3">
    <source>
        <dbReference type="ARBA" id="ARBA00022516"/>
    </source>
</evidence>
<name>A0A7H1MK72_9LACO</name>
<evidence type="ECO:0000313" key="11">
    <source>
        <dbReference type="EMBL" id="QNT63858.1"/>
    </source>
</evidence>
<dbReference type="Proteomes" id="UP000516446">
    <property type="component" value="Chromosome"/>
</dbReference>
<comment type="catalytic activity">
    <reaction evidence="1 10">
        <text>a fatty acyl-[ACP] + phosphate = an acyl phosphate + holo-[ACP]</text>
        <dbReference type="Rhea" id="RHEA:42292"/>
        <dbReference type="Rhea" id="RHEA-COMP:9685"/>
        <dbReference type="Rhea" id="RHEA-COMP:14125"/>
        <dbReference type="ChEBI" id="CHEBI:43474"/>
        <dbReference type="ChEBI" id="CHEBI:59918"/>
        <dbReference type="ChEBI" id="CHEBI:64479"/>
        <dbReference type="ChEBI" id="CHEBI:138651"/>
        <dbReference type="EC" id="2.3.1.274"/>
    </reaction>
</comment>
<dbReference type="GO" id="GO:0043811">
    <property type="term" value="F:phosphate:acyl-[acyl carrier protein] acyltransferase activity"/>
    <property type="evidence" value="ECO:0007669"/>
    <property type="project" value="UniProtKB-UniRule"/>
</dbReference>
<dbReference type="OMA" id="HGKSNAR"/>